<accession>A0AAQ3QER6</accession>
<sequence length="54" mass="5938">MDKVTVYPRKETDAPRHAEPGGRTLQVVVPPDTSPSGGRSSTRKLNYMNKSPVK</sequence>
<gene>
    <name evidence="2" type="ORF">Cni_G15317</name>
</gene>
<feature type="compositionally biased region" description="Basic and acidic residues" evidence="1">
    <location>
        <begin position="1"/>
        <end position="20"/>
    </location>
</feature>
<name>A0AAQ3QER6_9LILI</name>
<dbReference type="Proteomes" id="UP001327560">
    <property type="component" value="Chromosome 5"/>
</dbReference>
<organism evidence="2 3">
    <name type="scientific">Canna indica</name>
    <name type="common">Indian-shot</name>
    <dbReference type="NCBI Taxonomy" id="4628"/>
    <lineage>
        <taxon>Eukaryota</taxon>
        <taxon>Viridiplantae</taxon>
        <taxon>Streptophyta</taxon>
        <taxon>Embryophyta</taxon>
        <taxon>Tracheophyta</taxon>
        <taxon>Spermatophyta</taxon>
        <taxon>Magnoliopsida</taxon>
        <taxon>Liliopsida</taxon>
        <taxon>Zingiberales</taxon>
        <taxon>Cannaceae</taxon>
        <taxon>Canna</taxon>
    </lineage>
</organism>
<dbReference type="EMBL" id="CP136894">
    <property type="protein sequence ID" value="WOL06583.1"/>
    <property type="molecule type" value="Genomic_DNA"/>
</dbReference>
<reference evidence="2 3" key="1">
    <citation type="submission" date="2023-10" db="EMBL/GenBank/DDBJ databases">
        <title>Chromosome-scale genome assembly provides insights into flower coloration mechanisms of Canna indica.</title>
        <authorList>
            <person name="Li C."/>
        </authorList>
    </citation>
    <scope>NUCLEOTIDE SEQUENCE [LARGE SCALE GENOMIC DNA]</scope>
    <source>
        <tissue evidence="2">Flower</tissue>
    </source>
</reference>
<feature type="region of interest" description="Disordered" evidence="1">
    <location>
        <begin position="1"/>
        <end position="54"/>
    </location>
</feature>
<evidence type="ECO:0000313" key="3">
    <source>
        <dbReference type="Proteomes" id="UP001327560"/>
    </source>
</evidence>
<protein>
    <submittedName>
        <fullName evidence="2">Uncharacterized protein</fullName>
    </submittedName>
</protein>
<keyword evidence="3" id="KW-1185">Reference proteome</keyword>
<proteinExistence type="predicted"/>
<evidence type="ECO:0000256" key="1">
    <source>
        <dbReference type="SAM" id="MobiDB-lite"/>
    </source>
</evidence>
<feature type="compositionally biased region" description="Polar residues" evidence="1">
    <location>
        <begin position="34"/>
        <end position="44"/>
    </location>
</feature>
<evidence type="ECO:0000313" key="2">
    <source>
        <dbReference type="EMBL" id="WOL06583.1"/>
    </source>
</evidence>
<dbReference type="AlphaFoldDB" id="A0AAQ3QER6"/>